<evidence type="ECO:0000313" key="3">
    <source>
        <dbReference type="Proteomes" id="UP000199259"/>
    </source>
</evidence>
<dbReference type="EMBL" id="FNCA01000001">
    <property type="protein sequence ID" value="SDF30053.1"/>
    <property type="molecule type" value="Genomic_DNA"/>
</dbReference>
<name>A0A7Z7AUE9_9EURY</name>
<evidence type="ECO:0000313" key="2">
    <source>
        <dbReference type="EMBL" id="SDF30053.1"/>
    </source>
</evidence>
<dbReference type="Proteomes" id="UP000199259">
    <property type="component" value="Unassembled WGS sequence"/>
</dbReference>
<reference evidence="2 3" key="1">
    <citation type="submission" date="2016-10" db="EMBL/GenBank/DDBJ databases">
        <authorList>
            <person name="Varghese N."/>
            <person name="Submissions S."/>
        </authorList>
    </citation>
    <scope>NUCLEOTIDE SEQUENCE [LARGE SCALE GENOMIC DNA]</scope>
    <source>
        <strain evidence="2 3">PL 12/M</strain>
    </source>
</reference>
<comment type="caution">
    <text evidence="2">The sequence shown here is derived from an EMBL/GenBank/DDBJ whole genome shotgun (WGS) entry which is preliminary data.</text>
</comment>
<accession>A0A7Z7AUE9</accession>
<keyword evidence="3" id="KW-1185">Reference proteome</keyword>
<feature type="region of interest" description="Disordered" evidence="1">
    <location>
        <begin position="31"/>
        <end position="77"/>
    </location>
</feature>
<dbReference type="AlphaFoldDB" id="A0A7Z7AUE9"/>
<evidence type="ECO:0000256" key="1">
    <source>
        <dbReference type="SAM" id="MobiDB-lite"/>
    </source>
</evidence>
<proteinExistence type="predicted"/>
<gene>
    <name evidence="2" type="ORF">SAMN04488589_0275</name>
</gene>
<sequence length="77" mass="8200">MGDSMKRTFAVLLAIALAITMFAGNAIADENYNDHSADDSQPQPGPVNDDAKGDPAPPCDPNEDIDPAEDRTRNKDA</sequence>
<organism evidence="2 3">
    <name type="scientific">Methanolobus vulcani</name>
    <dbReference type="NCBI Taxonomy" id="38026"/>
    <lineage>
        <taxon>Archaea</taxon>
        <taxon>Methanobacteriati</taxon>
        <taxon>Methanobacteriota</taxon>
        <taxon>Stenosarchaea group</taxon>
        <taxon>Methanomicrobia</taxon>
        <taxon>Methanosarcinales</taxon>
        <taxon>Methanosarcinaceae</taxon>
        <taxon>Methanolobus</taxon>
    </lineage>
</organism>
<feature type="compositionally biased region" description="Basic and acidic residues" evidence="1">
    <location>
        <begin position="68"/>
        <end position="77"/>
    </location>
</feature>
<protein>
    <submittedName>
        <fullName evidence="2">Uncharacterized protein</fullName>
    </submittedName>
</protein>